<dbReference type="InterPro" id="IPR005119">
    <property type="entry name" value="LysR_subst-bd"/>
</dbReference>
<dbReference type="PANTHER" id="PTHR30346">
    <property type="entry name" value="TRANSCRIPTIONAL DUAL REGULATOR HCAR-RELATED"/>
    <property type="match status" value="1"/>
</dbReference>
<evidence type="ECO:0000256" key="2">
    <source>
        <dbReference type="ARBA" id="ARBA00023015"/>
    </source>
</evidence>
<comment type="similarity">
    <text evidence="1">Belongs to the LysR transcriptional regulatory family.</text>
</comment>
<dbReference type="SUPFAM" id="SSF53850">
    <property type="entry name" value="Periplasmic binding protein-like II"/>
    <property type="match status" value="1"/>
</dbReference>
<name>A0A437MIH1_9PROT</name>
<keyword evidence="4" id="KW-0804">Transcription</keyword>
<protein>
    <submittedName>
        <fullName evidence="6">LysR family transcriptional regulator</fullName>
    </submittedName>
</protein>
<dbReference type="AlphaFoldDB" id="A0A437MIH1"/>
<dbReference type="FunFam" id="1.10.10.10:FF:000001">
    <property type="entry name" value="LysR family transcriptional regulator"/>
    <property type="match status" value="1"/>
</dbReference>
<dbReference type="SUPFAM" id="SSF46785">
    <property type="entry name" value="Winged helix' DNA-binding domain"/>
    <property type="match status" value="1"/>
</dbReference>
<dbReference type="OrthoDB" id="9811588at2"/>
<dbReference type="PROSITE" id="PS50931">
    <property type="entry name" value="HTH_LYSR"/>
    <property type="match status" value="1"/>
</dbReference>
<dbReference type="Gene3D" id="1.10.10.10">
    <property type="entry name" value="Winged helix-like DNA-binding domain superfamily/Winged helix DNA-binding domain"/>
    <property type="match status" value="1"/>
</dbReference>
<dbReference type="GO" id="GO:0003677">
    <property type="term" value="F:DNA binding"/>
    <property type="evidence" value="ECO:0007669"/>
    <property type="project" value="UniProtKB-KW"/>
</dbReference>
<accession>A0A437MIH1</accession>
<dbReference type="Pfam" id="PF00126">
    <property type="entry name" value="HTH_1"/>
    <property type="match status" value="1"/>
</dbReference>
<feature type="domain" description="HTH lysR-type" evidence="5">
    <location>
        <begin position="12"/>
        <end position="69"/>
    </location>
</feature>
<dbReference type="InterPro" id="IPR036388">
    <property type="entry name" value="WH-like_DNA-bd_sf"/>
</dbReference>
<dbReference type="InterPro" id="IPR036390">
    <property type="entry name" value="WH_DNA-bd_sf"/>
</dbReference>
<keyword evidence="3" id="KW-0238">DNA-binding</keyword>
<evidence type="ECO:0000259" key="5">
    <source>
        <dbReference type="PROSITE" id="PS50931"/>
    </source>
</evidence>
<evidence type="ECO:0000313" key="7">
    <source>
        <dbReference type="Proteomes" id="UP000282957"/>
    </source>
</evidence>
<dbReference type="GO" id="GO:0032993">
    <property type="term" value="C:protein-DNA complex"/>
    <property type="evidence" value="ECO:0007669"/>
    <property type="project" value="TreeGrafter"/>
</dbReference>
<evidence type="ECO:0000256" key="3">
    <source>
        <dbReference type="ARBA" id="ARBA00023125"/>
    </source>
</evidence>
<dbReference type="PRINTS" id="PR00039">
    <property type="entry name" value="HTHLYSR"/>
</dbReference>
<keyword evidence="2" id="KW-0805">Transcription regulation</keyword>
<dbReference type="Proteomes" id="UP000282957">
    <property type="component" value="Unassembled WGS sequence"/>
</dbReference>
<dbReference type="RefSeq" id="WP_127786668.1">
    <property type="nucleotide sequence ID" value="NZ_SACL01000002.1"/>
</dbReference>
<dbReference type="PANTHER" id="PTHR30346:SF28">
    <property type="entry name" value="HTH-TYPE TRANSCRIPTIONAL REGULATOR CYNR"/>
    <property type="match status" value="1"/>
</dbReference>
<evidence type="ECO:0000256" key="1">
    <source>
        <dbReference type="ARBA" id="ARBA00009437"/>
    </source>
</evidence>
<dbReference type="EMBL" id="SACL01000002">
    <property type="protein sequence ID" value="RVT97440.1"/>
    <property type="molecule type" value="Genomic_DNA"/>
</dbReference>
<keyword evidence="7" id="KW-1185">Reference proteome</keyword>
<sequence length="309" mass="33231">MPSGRRPSRSALELRHLRYFVAVAEELNYGRAAERLGIAQPGLSQQIAALEEIAGARLLDRSRRGVSLTLAGEALLRDARRILAQAEAALVTAGRAGRGELGRIAIGYVGSAAYTGALTAVLGGFREQHPEAELQIAEMEMQQQLRAMAEDKLDIAFIRPPVELPLGIASFPLLQEPVALALPARHPAGEAAEVPLSALARETFITPRHGPGVSFHEHTMRACLAAGFTPRMGPQGQDFMTIVSMVALGLGVALVPQSVNCVALPGIVFRAIQGTEIRSELAIAHRRTELSPAVRNFVQFARGFRFDNL</sequence>
<comment type="caution">
    <text evidence="6">The sequence shown here is derived from an EMBL/GenBank/DDBJ whole genome shotgun (WGS) entry which is preliminary data.</text>
</comment>
<dbReference type="InterPro" id="IPR000847">
    <property type="entry name" value="LysR_HTH_N"/>
</dbReference>
<dbReference type="Pfam" id="PF03466">
    <property type="entry name" value="LysR_substrate"/>
    <property type="match status" value="1"/>
</dbReference>
<organism evidence="6 7">
    <name type="scientific">Rhodovarius crocodyli</name>
    <dbReference type="NCBI Taxonomy" id="1979269"/>
    <lineage>
        <taxon>Bacteria</taxon>
        <taxon>Pseudomonadati</taxon>
        <taxon>Pseudomonadota</taxon>
        <taxon>Alphaproteobacteria</taxon>
        <taxon>Acetobacterales</taxon>
        <taxon>Roseomonadaceae</taxon>
        <taxon>Rhodovarius</taxon>
    </lineage>
</organism>
<dbReference type="GO" id="GO:0003700">
    <property type="term" value="F:DNA-binding transcription factor activity"/>
    <property type="evidence" value="ECO:0007669"/>
    <property type="project" value="InterPro"/>
</dbReference>
<proteinExistence type="inferred from homology"/>
<evidence type="ECO:0000313" key="6">
    <source>
        <dbReference type="EMBL" id="RVT97440.1"/>
    </source>
</evidence>
<gene>
    <name evidence="6" type="ORF">EOD42_06315</name>
</gene>
<dbReference type="Gene3D" id="3.40.190.10">
    <property type="entry name" value="Periplasmic binding protein-like II"/>
    <property type="match status" value="2"/>
</dbReference>
<reference evidence="6 7" key="1">
    <citation type="submission" date="2019-01" db="EMBL/GenBank/DDBJ databases">
        <authorList>
            <person name="Chen W.-M."/>
        </authorList>
    </citation>
    <scope>NUCLEOTIDE SEQUENCE [LARGE SCALE GENOMIC DNA]</scope>
    <source>
        <strain evidence="6 7">CCP-6</strain>
    </source>
</reference>
<evidence type="ECO:0000256" key="4">
    <source>
        <dbReference type="ARBA" id="ARBA00023163"/>
    </source>
</evidence>
<dbReference type="CDD" id="cd08414">
    <property type="entry name" value="PBP2_LTTR_aromatics_like"/>
    <property type="match status" value="1"/>
</dbReference>